<proteinExistence type="predicted"/>
<dbReference type="AlphaFoldDB" id="A0AAW1J139"/>
<feature type="region of interest" description="Disordered" evidence="1">
    <location>
        <begin position="33"/>
        <end position="77"/>
    </location>
</feature>
<feature type="compositionally biased region" description="Basic and acidic residues" evidence="1">
    <location>
        <begin position="34"/>
        <end position="57"/>
    </location>
</feature>
<evidence type="ECO:0000313" key="4">
    <source>
        <dbReference type="Proteomes" id="UP001458880"/>
    </source>
</evidence>
<dbReference type="Pfam" id="PF07727">
    <property type="entry name" value="RVT_2"/>
    <property type="match status" value="1"/>
</dbReference>
<dbReference type="InterPro" id="IPR043502">
    <property type="entry name" value="DNA/RNA_pol_sf"/>
</dbReference>
<dbReference type="Proteomes" id="UP001458880">
    <property type="component" value="Unassembled WGS sequence"/>
</dbReference>
<keyword evidence="3" id="KW-0808">Transferase</keyword>
<dbReference type="CDD" id="cd09272">
    <property type="entry name" value="RNase_HI_RT_Ty1"/>
    <property type="match status" value="1"/>
</dbReference>
<keyword evidence="3" id="KW-0695">RNA-directed DNA polymerase</keyword>
<dbReference type="SUPFAM" id="SSF56672">
    <property type="entry name" value="DNA/RNA polymerases"/>
    <property type="match status" value="1"/>
</dbReference>
<evidence type="ECO:0000256" key="1">
    <source>
        <dbReference type="SAM" id="MobiDB-lite"/>
    </source>
</evidence>
<evidence type="ECO:0000259" key="2">
    <source>
        <dbReference type="Pfam" id="PF07727"/>
    </source>
</evidence>
<dbReference type="PANTHER" id="PTHR11439:SF483">
    <property type="entry name" value="PEPTIDE SYNTHASE GLIP-LIKE, PUTATIVE (AFU_ORTHOLOGUE AFUA_3G12920)-RELATED"/>
    <property type="match status" value="1"/>
</dbReference>
<sequence length="693" mass="80945">MGWDPEKYTVVVARNVIFDERPKEKQELVYIERSQNENEQEKCGEEAQNDKEEDFNRSVEIGNQEGENSKTRTRNKPKWHDDYEMNFDIEEDEALFALHVGQTDNVPLNYEDEALFALHVGQTDNVPLNYEDLKLRKDREEWMNAMKEEVEVLKERNTWEVVPQPKNEKLIDTKWVFTKKELHGSTMYKARLVALGFQQQEDFSDIYSPVLRMQTLRILLSVAVYREYQIHQMDVKGAFLYGEIKDNVFLKPPKGIKIENGYALRLKKALYGLKKSPKHWYERFTEIITGFGFKRSENDYCLYTGFGFKRSENDYCLYYKNDLYILLYVDDLLILGNDSREIRKVKDFLSSQFRMKDMGKDNLLYLGISINKQQDCITIDQTKYLRNILKRFGMSECNRIETPMDANFKLDENCIVDPSYENQCRSLIGSLMYATVASRPDLAASVYYLSRFQSRPMYATVASRPDLAASVYYLSRFQSRPSVELWKALKRILRYIKATIDYQLLYTKDVSSSALVGYADADWARDNDRKSTSGYLFKVYGNTVIWRSKTTSGYLFKVYGNTVIWRSKKQSTVALSTTEAEYVSLCEASVEACWVRKLLLELSVDTGIINIFEDNQSTIKSVKNPDQKRLKHMEVKLNFIKQKVEQGIIKVEYISSREQLADVFTKPLCKTLFKYCIVNLGLCNKNTNVEEEC</sequence>
<reference evidence="3 4" key="1">
    <citation type="journal article" date="2024" name="BMC Genomics">
        <title>De novo assembly and annotation of Popillia japonica's genome with initial clues to its potential as an invasive pest.</title>
        <authorList>
            <person name="Cucini C."/>
            <person name="Boschi S."/>
            <person name="Funari R."/>
            <person name="Cardaioli E."/>
            <person name="Iannotti N."/>
            <person name="Marturano G."/>
            <person name="Paoli F."/>
            <person name="Bruttini M."/>
            <person name="Carapelli A."/>
            <person name="Frati F."/>
            <person name="Nardi F."/>
        </authorList>
    </citation>
    <scope>NUCLEOTIDE SEQUENCE [LARGE SCALE GENOMIC DNA]</scope>
    <source>
        <strain evidence="3">DMR45628</strain>
    </source>
</reference>
<name>A0AAW1J139_POPJA</name>
<gene>
    <name evidence="3" type="ORF">QE152_g31421</name>
</gene>
<dbReference type="EMBL" id="JASPKY010000444">
    <property type="protein sequence ID" value="KAK9696674.1"/>
    <property type="molecule type" value="Genomic_DNA"/>
</dbReference>
<dbReference type="GO" id="GO:0003964">
    <property type="term" value="F:RNA-directed DNA polymerase activity"/>
    <property type="evidence" value="ECO:0007669"/>
    <property type="project" value="UniProtKB-KW"/>
</dbReference>
<keyword evidence="4" id="KW-1185">Reference proteome</keyword>
<keyword evidence="3" id="KW-0548">Nucleotidyltransferase</keyword>
<evidence type="ECO:0000313" key="3">
    <source>
        <dbReference type="EMBL" id="KAK9696674.1"/>
    </source>
</evidence>
<feature type="domain" description="Reverse transcriptase Ty1/copia-type" evidence="2">
    <location>
        <begin position="157"/>
        <end position="405"/>
    </location>
</feature>
<dbReference type="InterPro" id="IPR013103">
    <property type="entry name" value="RVT_2"/>
</dbReference>
<organism evidence="3 4">
    <name type="scientific">Popillia japonica</name>
    <name type="common">Japanese beetle</name>
    <dbReference type="NCBI Taxonomy" id="7064"/>
    <lineage>
        <taxon>Eukaryota</taxon>
        <taxon>Metazoa</taxon>
        <taxon>Ecdysozoa</taxon>
        <taxon>Arthropoda</taxon>
        <taxon>Hexapoda</taxon>
        <taxon>Insecta</taxon>
        <taxon>Pterygota</taxon>
        <taxon>Neoptera</taxon>
        <taxon>Endopterygota</taxon>
        <taxon>Coleoptera</taxon>
        <taxon>Polyphaga</taxon>
        <taxon>Scarabaeiformia</taxon>
        <taxon>Scarabaeidae</taxon>
        <taxon>Rutelinae</taxon>
        <taxon>Popillia</taxon>
    </lineage>
</organism>
<accession>A0AAW1J139</accession>
<dbReference type="PANTHER" id="PTHR11439">
    <property type="entry name" value="GAG-POL-RELATED RETROTRANSPOSON"/>
    <property type="match status" value="1"/>
</dbReference>
<comment type="caution">
    <text evidence="3">The sequence shown here is derived from an EMBL/GenBank/DDBJ whole genome shotgun (WGS) entry which is preliminary data.</text>
</comment>
<protein>
    <submittedName>
        <fullName evidence="3">Reverse transcriptase (RNA-dependent DNA polymerase)</fullName>
    </submittedName>
</protein>